<feature type="transmembrane region" description="Helical" evidence="6">
    <location>
        <begin position="235"/>
        <end position="256"/>
    </location>
</feature>
<reference evidence="8 9" key="1">
    <citation type="submission" date="2017-06" db="EMBL/GenBank/DDBJ databases">
        <title>Description of Avrilella dinanensis gen. nov. sp. nov.</title>
        <authorList>
            <person name="Leyer C."/>
            <person name="Sassi M."/>
            <person name="Minet J."/>
            <person name="Kayal S."/>
            <person name="Cattoir V."/>
        </authorList>
    </citation>
    <scope>NUCLEOTIDE SEQUENCE [LARGE SCALE GENOMIC DNA]</scope>
    <source>
        <strain evidence="8 9">UR159</strain>
    </source>
</reference>
<dbReference type="GO" id="GO:0016020">
    <property type="term" value="C:membrane"/>
    <property type="evidence" value="ECO:0007669"/>
    <property type="project" value="UniProtKB-SubCell"/>
</dbReference>
<feature type="transmembrane region" description="Helical" evidence="6">
    <location>
        <begin position="174"/>
        <end position="193"/>
    </location>
</feature>
<comment type="caution">
    <text evidence="8">The sequence shown here is derived from an EMBL/GenBank/DDBJ whole genome shotgun (WGS) entry which is preliminary data.</text>
</comment>
<keyword evidence="9" id="KW-1185">Reference proteome</keyword>
<dbReference type="Gene3D" id="1.10.3730.20">
    <property type="match status" value="1"/>
</dbReference>
<evidence type="ECO:0000256" key="4">
    <source>
        <dbReference type="ARBA" id="ARBA00022989"/>
    </source>
</evidence>
<organism evidence="8 9">
    <name type="scientific">Avrilella dinanensis</name>
    <dbReference type="NCBI Taxonomy" id="2008672"/>
    <lineage>
        <taxon>Bacteria</taxon>
        <taxon>Pseudomonadati</taxon>
        <taxon>Bacteroidota</taxon>
        <taxon>Flavobacteriia</taxon>
        <taxon>Flavobacteriales</taxon>
        <taxon>Flavobacteriaceae</taxon>
        <taxon>Avrilella</taxon>
    </lineage>
</organism>
<evidence type="ECO:0000256" key="1">
    <source>
        <dbReference type="ARBA" id="ARBA00004141"/>
    </source>
</evidence>
<dbReference type="InterPro" id="IPR000620">
    <property type="entry name" value="EamA_dom"/>
</dbReference>
<keyword evidence="3 6" id="KW-0812">Transmembrane</keyword>
<comment type="subcellular location">
    <subcellularLocation>
        <location evidence="1">Membrane</location>
        <topology evidence="1">Multi-pass membrane protein</topology>
    </subcellularLocation>
</comment>
<evidence type="ECO:0000256" key="3">
    <source>
        <dbReference type="ARBA" id="ARBA00022692"/>
    </source>
</evidence>
<evidence type="ECO:0000259" key="7">
    <source>
        <dbReference type="Pfam" id="PF00892"/>
    </source>
</evidence>
<feature type="transmembrane region" description="Helical" evidence="6">
    <location>
        <begin position="99"/>
        <end position="131"/>
    </location>
</feature>
<evidence type="ECO:0000313" key="9">
    <source>
        <dbReference type="Proteomes" id="UP000231960"/>
    </source>
</evidence>
<evidence type="ECO:0000256" key="5">
    <source>
        <dbReference type="ARBA" id="ARBA00023136"/>
    </source>
</evidence>
<dbReference type="Proteomes" id="UP000231960">
    <property type="component" value="Unassembled WGS sequence"/>
</dbReference>
<dbReference type="PANTHER" id="PTHR32322:SF2">
    <property type="entry name" value="EAMA DOMAIN-CONTAINING PROTEIN"/>
    <property type="match status" value="1"/>
</dbReference>
<feature type="transmembrane region" description="Helical" evidence="6">
    <location>
        <begin position="265"/>
        <end position="285"/>
    </location>
</feature>
<feature type="domain" description="EamA" evidence="7">
    <location>
        <begin position="143"/>
        <end position="279"/>
    </location>
</feature>
<accession>A0A2M9R6A8</accession>
<dbReference type="SUPFAM" id="SSF103481">
    <property type="entry name" value="Multidrug resistance efflux transporter EmrE"/>
    <property type="match status" value="1"/>
</dbReference>
<gene>
    <name evidence="8" type="ORF">CDL10_07485</name>
</gene>
<dbReference type="Pfam" id="PF00892">
    <property type="entry name" value="EamA"/>
    <property type="match status" value="1"/>
</dbReference>
<dbReference type="InterPro" id="IPR037185">
    <property type="entry name" value="EmrE-like"/>
</dbReference>
<sequence>MLFLLLSIICSVSVGVLFKLIKTKTTINIFLITINYLVAFVLAYLLFNPEIDFNIFTHSGFLFMALPLILLMPTVFLLVPKSIENSGIIKTDIAQRLSLIIPILCSFWLFGEIVPILKIIALAIGFGSIFLILNKPDQNKNSLYLLLVFLGYGIADVLYKKIALFNDYPYTTMLFYIFGGCLLFSILLIMSKINSIKKEYQHKTWLYGFLLGSLNFCNIFFYLKAHQSFRETPTTVFAGMNFGVIVLGTLIGYFFFHEKLSKKNVFGLIMAILAVSLIVISDIYYG</sequence>
<evidence type="ECO:0000256" key="6">
    <source>
        <dbReference type="SAM" id="Phobius"/>
    </source>
</evidence>
<feature type="transmembrane region" description="Helical" evidence="6">
    <location>
        <begin position="59"/>
        <end position="79"/>
    </location>
</feature>
<feature type="transmembrane region" description="Helical" evidence="6">
    <location>
        <begin position="143"/>
        <end position="162"/>
    </location>
</feature>
<proteinExistence type="inferred from homology"/>
<dbReference type="RefSeq" id="WP_100677957.1">
    <property type="nucleotide sequence ID" value="NZ_NIPO01000001.1"/>
</dbReference>
<dbReference type="EMBL" id="NIPO01000001">
    <property type="protein sequence ID" value="PJR04397.1"/>
    <property type="molecule type" value="Genomic_DNA"/>
</dbReference>
<feature type="transmembrane region" description="Helical" evidence="6">
    <location>
        <begin position="205"/>
        <end position="223"/>
    </location>
</feature>
<comment type="similarity">
    <text evidence="2">Belongs to the EamA transporter family.</text>
</comment>
<name>A0A2M9R6A8_9FLAO</name>
<feature type="transmembrane region" description="Helical" evidence="6">
    <location>
        <begin position="25"/>
        <end position="47"/>
    </location>
</feature>
<dbReference type="PANTHER" id="PTHR32322">
    <property type="entry name" value="INNER MEMBRANE TRANSPORTER"/>
    <property type="match status" value="1"/>
</dbReference>
<dbReference type="InterPro" id="IPR050638">
    <property type="entry name" value="AA-Vitamin_Transporters"/>
</dbReference>
<evidence type="ECO:0000313" key="8">
    <source>
        <dbReference type="EMBL" id="PJR04397.1"/>
    </source>
</evidence>
<evidence type="ECO:0000256" key="2">
    <source>
        <dbReference type="ARBA" id="ARBA00007362"/>
    </source>
</evidence>
<dbReference type="AlphaFoldDB" id="A0A2M9R6A8"/>
<keyword evidence="4 6" id="KW-1133">Transmembrane helix</keyword>
<protein>
    <recommendedName>
        <fullName evidence="7">EamA domain-containing protein</fullName>
    </recommendedName>
</protein>
<keyword evidence="5 6" id="KW-0472">Membrane</keyword>
<dbReference type="OrthoDB" id="1524053at2"/>